<dbReference type="PANTHER" id="PTHR43852:SF3">
    <property type="entry name" value="NUCLEOTIDYLTRANSFERASE"/>
    <property type="match status" value="1"/>
</dbReference>
<organism evidence="2 3">
    <name type="scientific">candidate division WOR-1 bacterium RIFOXYB2_FULL_37_13</name>
    <dbReference type="NCBI Taxonomy" id="1802579"/>
    <lineage>
        <taxon>Bacteria</taxon>
        <taxon>Bacillati</taxon>
        <taxon>Saganbacteria</taxon>
    </lineage>
</organism>
<dbReference type="NCBIfam" id="NF047752">
    <property type="entry name" value="MntA_antitoxin"/>
    <property type="match status" value="1"/>
</dbReference>
<name>A0A1F4SUV5_UNCSA</name>
<dbReference type="InterPro" id="IPR043519">
    <property type="entry name" value="NT_sf"/>
</dbReference>
<dbReference type="CDD" id="cd05403">
    <property type="entry name" value="NT_KNTase_like"/>
    <property type="match status" value="1"/>
</dbReference>
<sequence>MEEILNKLKNFFDPKESVIMAFLFGSVSKNKQISESDIDVAVWLKDGYTTDEIDKLWNELELLLHKSVDLIVLNQAYPTVAWSAMRGEKIIIRDYKLFIAKMLEISTEAEDMQDFVIDLFKLREKSRRESV</sequence>
<accession>A0A1F4SUV5</accession>
<dbReference type="Pfam" id="PF18765">
    <property type="entry name" value="Polbeta"/>
    <property type="match status" value="1"/>
</dbReference>
<dbReference type="InterPro" id="IPR052930">
    <property type="entry name" value="TA_antitoxin_MntA"/>
</dbReference>
<evidence type="ECO:0000259" key="1">
    <source>
        <dbReference type="Pfam" id="PF18765"/>
    </source>
</evidence>
<evidence type="ECO:0000313" key="3">
    <source>
        <dbReference type="Proteomes" id="UP000178417"/>
    </source>
</evidence>
<feature type="domain" description="Polymerase beta nucleotidyltransferase" evidence="1">
    <location>
        <begin position="6"/>
        <end position="93"/>
    </location>
</feature>
<dbReference type="Gene3D" id="3.30.460.10">
    <property type="entry name" value="Beta Polymerase, domain 2"/>
    <property type="match status" value="1"/>
</dbReference>
<dbReference type="AlphaFoldDB" id="A0A1F4SUV5"/>
<dbReference type="InterPro" id="IPR041633">
    <property type="entry name" value="Polbeta"/>
</dbReference>
<evidence type="ECO:0000313" key="2">
    <source>
        <dbReference type="EMBL" id="OGC24215.1"/>
    </source>
</evidence>
<dbReference type="Proteomes" id="UP000178417">
    <property type="component" value="Unassembled WGS sequence"/>
</dbReference>
<gene>
    <name evidence="2" type="ORF">A2310_06690</name>
</gene>
<protein>
    <recommendedName>
        <fullName evidence="1">Polymerase beta nucleotidyltransferase domain-containing protein</fullName>
    </recommendedName>
</protein>
<dbReference type="STRING" id="1802579.A2310_06690"/>
<proteinExistence type="predicted"/>
<dbReference type="PANTHER" id="PTHR43852">
    <property type="entry name" value="NUCLEOTIDYLTRANSFERASE"/>
    <property type="match status" value="1"/>
</dbReference>
<comment type="caution">
    <text evidence="2">The sequence shown here is derived from an EMBL/GenBank/DDBJ whole genome shotgun (WGS) entry which is preliminary data.</text>
</comment>
<reference evidence="2 3" key="1">
    <citation type="journal article" date="2016" name="Nat. Commun.">
        <title>Thousands of microbial genomes shed light on interconnected biogeochemical processes in an aquifer system.</title>
        <authorList>
            <person name="Anantharaman K."/>
            <person name="Brown C.T."/>
            <person name="Hug L.A."/>
            <person name="Sharon I."/>
            <person name="Castelle C.J."/>
            <person name="Probst A.J."/>
            <person name="Thomas B.C."/>
            <person name="Singh A."/>
            <person name="Wilkins M.J."/>
            <person name="Karaoz U."/>
            <person name="Brodie E.L."/>
            <person name="Williams K.H."/>
            <person name="Hubbard S.S."/>
            <person name="Banfield J.F."/>
        </authorList>
    </citation>
    <scope>NUCLEOTIDE SEQUENCE [LARGE SCALE GENOMIC DNA]</scope>
</reference>
<dbReference type="EMBL" id="MEUB01000011">
    <property type="protein sequence ID" value="OGC24215.1"/>
    <property type="molecule type" value="Genomic_DNA"/>
</dbReference>
<dbReference type="SUPFAM" id="SSF81301">
    <property type="entry name" value="Nucleotidyltransferase"/>
    <property type="match status" value="1"/>
</dbReference>